<reference evidence="2 3" key="1">
    <citation type="journal article" date="2016" name="Nat. Commun.">
        <title>Thousands of microbial genomes shed light on interconnected biogeochemical processes in an aquifer system.</title>
        <authorList>
            <person name="Anantharaman K."/>
            <person name="Brown C.T."/>
            <person name="Hug L.A."/>
            <person name="Sharon I."/>
            <person name="Castelle C.J."/>
            <person name="Probst A.J."/>
            <person name="Thomas B.C."/>
            <person name="Singh A."/>
            <person name="Wilkins M.J."/>
            <person name="Karaoz U."/>
            <person name="Brodie E.L."/>
            <person name="Williams K.H."/>
            <person name="Hubbard S.S."/>
            <person name="Banfield J.F."/>
        </authorList>
    </citation>
    <scope>NUCLEOTIDE SEQUENCE [LARGE SCALE GENOMIC DNA]</scope>
</reference>
<name>A0A1F5YSW0_9BACT</name>
<evidence type="ECO:0000256" key="1">
    <source>
        <dbReference type="SAM" id="SignalP"/>
    </source>
</evidence>
<evidence type="ECO:0008006" key="4">
    <source>
        <dbReference type="Google" id="ProtNLM"/>
    </source>
</evidence>
<dbReference type="PROSITE" id="PS51257">
    <property type="entry name" value="PROKAR_LIPOPROTEIN"/>
    <property type="match status" value="1"/>
</dbReference>
<dbReference type="Proteomes" id="UP000179129">
    <property type="component" value="Unassembled WGS sequence"/>
</dbReference>
<gene>
    <name evidence="2" type="ORF">A3F83_07050</name>
</gene>
<organism evidence="2 3">
    <name type="scientific">Candidatus Glassbacteria bacterium RIFCSPLOWO2_12_FULL_58_11</name>
    <dbReference type="NCBI Taxonomy" id="1817867"/>
    <lineage>
        <taxon>Bacteria</taxon>
        <taxon>Candidatus Glassiibacteriota</taxon>
    </lineage>
</organism>
<protein>
    <recommendedName>
        <fullName evidence="4">Transferrin-binding protein B C-lobe/N-lobe beta barrel domain-containing protein</fullName>
    </recommendedName>
</protein>
<proteinExistence type="predicted"/>
<feature type="chain" id="PRO_5009522616" description="Transferrin-binding protein B C-lobe/N-lobe beta barrel domain-containing protein" evidence="1">
    <location>
        <begin position="24"/>
        <end position="211"/>
    </location>
</feature>
<dbReference type="AlphaFoldDB" id="A0A1F5YSW0"/>
<feature type="signal peptide" evidence="1">
    <location>
        <begin position="1"/>
        <end position="23"/>
    </location>
</feature>
<accession>A0A1F5YSW0</accession>
<evidence type="ECO:0000313" key="2">
    <source>
        <dbReference type="EMBL" id="OGG03057.1"/>
    </source>
</evidence>
<keyword evidence="1" id="KW-0732">Signal</keyword>
<evidence type="ECO:0000313" key="3">
    <source>
        <dbReference type="Proteomes" id="UP000179129"/>
    </source>
</evidence>
<comment type="caution">
    <text evidence="2">The sequence shown here is derived from an EMBL/GenBank/DDBJ whole genome shotgun (WGS) entry which is preliminary data.</text>
</comment>
<sequence>MGRISFFCFVIVLAALTSACSNAPPYSFITGPEHPGMSRIVIPAGGSLTLGASGANTVVTQSNIPSVSGQVLGTAFSVFGRAQSTLAGAGNLAVAARVNGDSTGYADISGSFSSGASGGSFDFSAIFVDFSDSGALFIGGALAYQGDISVNTTTYTVQTEIRIDGTLDFAGTFSGQIKFDNVRISAGTSGAPSYSGSLTVTSGGSAFNYSL</sequence>
<dbReference type="EMBL" id="MFIX01000161">
    <property type="protein sequence ID" value="OGG03057.1"/>
    <property type="molecule type" value="Genomic_DNA"/>
</dbReference>